<proteinExistence type="predicted"/>
<dbReference type="AlphaFoldDB" id="A0A0D6LTN0"/>
<keyword evidence="4" id="KW-1185">Reference proteome</keyword>
<dbReference type="SUPFAM" id="SSF63712">
    <property type="entry name" value="Nicotinic receptor ligand binding domain-like"/>
    <property type="match status" value="1"/>
</dbReference>
<evidence type="ECO:0000313" key="4">
    <source>
        <dbReference type="Proteomes" id="UP000054495"/>
    </source>
</evidence>
<keyword evidence="1" id="KW-0732">Signal</keyword>
<dbReference type="GO" id="GO:0005230">
    <property type="term" value="F:extracellular ligand-gated monoatomic ion channel activity"/>
    <property type="evidence" value="ECO:0007669"/>
    <property type="project" value="InterPro"/>
</dbReference>
<evidence type="ECO:0000256" key="1">
    <source>
        <dbReference type="SAM" id="SignalP"/>
    </source>
</evidence>
<evidence type="ECO:0000259" key="2">
    <source>
        <dbReference type="Pfam" id="PF02931"/>
    </source>
</evidence>
<dbReference type="Gene3D" id="2.70.170.10">
    <property type="entry name" value="Neurotransmitter-gated ion-channel ligand-binding domain"/>
    <property type="match status" value="1"/>
</dbReference>
<dbReference type="Proteomes" id="UP000054495">
    <property type="component" value="Unassembled WGS sequence"/>
</dbReference>
<evidence type="ECO:0000313" key="3">
    <source>
        <dbReference type="EMBL" id="EPB75234.1"/>
    </source>
</evidence>
<accession>A0A0D6LTN0</accession>
<dbReference type="InterPro" id="IPR036734">
    <property type="entry name" value="Neur_chan_lig-bd_sf"/>
</dbReference>
<protein>
    <recommendedName>
        <fullName evidence="2">Neurotransmitter-gated ion-channel ligand-binding domain-containing protein</fullName>
    </recommendedName>
</protein>
<gene>
    <name evidence="3" type="ORF">ANCCEY_05700</name>
</gene>
<name>A0A0D6LTN0_9BILA</name>
<reference evidence="3 4" key="1">
    <citation type="submission" date="2013-05" db="EMBL/GenBank/DDBJ databases">
        <title>Draft genome of the parasitic nematode Anyclostoma ceylanicum.</title>
        <authorList>
            <person name="Mitreva M."/>
        </authorList>
    </citation>
    <scope>NUCLEOTIDE SEQUENCE [LARGE SCALE GENOMIC DNA]</scope>
</reference>
<dbReference type="Pfam" id="PF02931">
    <property type="entry name" value="Neur_chan_LBD"/>
    <property type="match status" value="1"/>
</dbReference>
<dbReference type="EMBL" id="KE124910">
    <property type="protein sequence ID" value="EPB75234.1"/>
    <property type="molecule type" value="Genomic_DNA"/>
</dbReference>
<organism evidence="3 4">
    <name type="scientific">Ancylostoma ceylanicum</name>
    <dbReference type="NCBI Taxonomy" id="53326"/>
    <lineage>
        <taxon>Eukaryota</taxon>
        <taxon>Metazoa</taxon>
        <taxon>Ecdysozoa</taxon>
        <taxon>Nematoda</taxon>
        <taxon>Chromadorea</taxon>
        <taxon>Rhabditida</taxon>
        <taxon>Rhabditina</taxon>
        <taxon>Rhabditomorpha</taxon>
        <taxon>Strongyloidea</taxon>
        <taxon>Ancylostomatidae</taxon>
        <taxon>Ancylostomatinae</taxon>
        <taxon>Ancylostoma</taxon>
    </lineage>
</organism>
<feature type="domain" description="Neurotransmitter-gated ion-channel ligand-binding" evidence="2">
    <location>
        <begin position="45"/>
        <end position="129"/>
    </location>
</feature>
<feature type="signal peptide" evidence="1">
    <location>
        <begin position="1"/>
        <end position="15"/>
    </location>
</feature>
<dbReference type="InterPro" id="IPR006202">
    <property type="entry name" value="Neur_chan_lig-bd"/>
</dbReference>
<feature type="chain" id="PRO_5012836555" description="Neurotransmitter-gated ion-channel ligand-binding domain-containing protein" evidence="1">
    <location>
        <begin position="16"/>
        <end position="131"/>
    </location>
</feature>
<dbReference type="GO" id="GO:0016020">
    <property type="term" value="C:membrane"/>
    <property type="evidence" value="ECO:0007669"/>
    <property type="project" value="InterPro"/>
</dbReference>
<sequence>MWLLLQSLMWWTVRAEDLTFVPLNKEFLDRLRNETYYNRYATPTQYDEYVREHGAGIPTNVSLSMFIEGMSSFSAQTMDYHLDMYFQQEWHDHRLAHNNSSPILVKDKKVFGEMWHPDVYFANAKSASFQR</sequence>